<evidence type="ECO:0000256" key="2">
    <source>
        <dbReference type="ARBA" id="ARBA00022771"/>
    </source>
</evidence>
<keyword evidence="1 6" id="KW-0479">Metal-binding</keyword>
<dbReference type="OrthoDB" id="25142at2157"/>
<evidence type="ECO:0000256" key="4">
    <source>
        <dbReference type="ARBA" id="ARBA00022980"/>
    </source>
</evidence>
<dbReference type="EMBL" id="CP002051">
    <property type="protein sequence ID" value="ADI32715.1"/>
    <property type="molecule type" value="Genomic_DNA"/>
</dbReference>
<comment type="subunit">
    <text evidence="6">Part of the 30S ribosomal subunit.</text>
</comment>
<dbReference type="InterPro" id="IPR002906">
    <property type="entry name" value="Ribosomal_eS31"/>
</dbReference>
<dbReference type="Gene3D" id="6.20.50.180">
    <property type="match status" value="1"/>
</dbReference>
<dbReference type="GO" id="GO:0006412">
    <property type="term" value="P:translation"/>
    <property type="evidence" value="ECO:0007669"/>
    <property type="project" value="UniProtKB-UniRule"/>
</dbReference>
<feature type="binding site" evidence="6">
    <location>
        <position position="24"/>
    </location>
    <ligand>
        <name>Zn(2+)</name>
        <dbReference type="ChEBI" id="CHEBI:29105"/>
    </ligand>
</feature>
<comment type="cofactor">
    <cofactor evidence="6">
        <name>Zn(2+)</name>
        <dbReference type="ChEBI" id="CHEBI:29105"/>
    </cofactor>
    <text evidence="6">Binds 1 zinc ion per subunit.</text>
</comment>
<organism evidence="8 9">
    <name type="scientific">Staphylothermus hellenicus (strain DSM 12710 / JCM 10830 / BK20S6-10-b1 / P8)</name>
    <dbReference type="NCBI Taxonomy" id="591019"/>
    <lineage>
        <taxon>Archaea</taxon>
        <taxon>Thermoproteota</taxon>
        <taxon>Thermoprotei</taxon>
        <taxon>Desulfurococcales</taxon>
        <taxon>Desulfurococcaceae</taxon>
        <taxon>Staphylothermus</taxon>
    </lineage>
</organism>
<comment type="similarity">
    <text evidence="6">Belongs to the eukaryotic ribosomal protein eS31 family.</text>
</comment>
<dbReference type="InterPro" id="IPR011332">
    <property type="entry name" value="Ribosomal_zn-bd"/>
</dbReference>
<reference evidence="8 9" key="2">
    <citation type="journal article" date="2011" name="Stand. Genomic Sci.">
        <title>Complete genome sequence of Staphylothermus hellenicus P8.</title>
        <authorList>
            <person name="Anderson I."/>
            <person name="Wirth R."/>
            <person name="Lucas S."/>
            <person name="Copeland A."/>
            <person name="Lapidus A."/>
            <person name="Cheng J.F."/>
            <person name="Goodwin L."/>
            <person name="Pitluck S."/>
            <person name="Davenport K."/>
            <person name="Detter J.C."/>
            <person name="Han C."/>
            <person name="Tapia R."/>
            <person name="Land M."/>
            <person name="Hauser L."/>
            <person name="Pati A."/>
            <person name="Mikhailova N."/>
            <person name="Woyke T."/>
            <person name="Klenk H.P."/>
            <person name="Kyrpides N."/>
            <person name="Ivanova N."/>
        </authorList>
    </citation>
    <scope>NUCLEOTIDE SEQUENCE [LARGE SCALE GENOMIC DNA]</scope>
    <source>
        <strain evidence="9">DSM 12710 / JCM 10830 / BK20S6-10-b1 / P8</strain>
    </source>
</reference>
<keyword evidence="3 6" id="KW-0862">Zinc</keyword>
<dbReference type="NCBIfam" id="NF001669">
    <property type="entry name" value="PRK00432.1"/>
    <property type="match status" value="1"/>
</dbReference>
<dbReference type="SMART" id="SM01402">
    <property type="entry name" value="Ribosomal_S27"/>
    <property type="match status" value="1"/>
</dbReference>
<dbReference type="STRING" id="591019.Shell_1630"/>
<evidence type="ECO:0000313" key="9">
    <source>
        <dbReference type="Proteomes" id="UP000002573"/>
    </source>
</evidence>
<sequence>MAYVHKLYIFDYKTGTIKPKNKKCPKCGSFMAFHKKPVPRWHCGKCGYVEYVQE</sequence>
<dbReference type="GO" id="GO:1990904">
    <property type="term" value="C:ribonucleoprotein complex"/>
    <property type="evidence" value="ECO:0007669"/>
    <property type="project" value="UniProtKB-KW"/>
</dbReference>
<evidence type="ECO:0000313" key="8">
    <source>
        <dbReference type="EMBL" id="ADI32715.1"/>
    </source>
</evidence>
<dbReference type="HOGENOM" id="CLU_179743_1_0_2"/>
<evidence type="ECO:0000256" key="5">
    <source>
        <dbReference type="ARBA" id="ARBA00023274"/>
    </source>
</evidence>
<proteinExistence type="inferred from homology"/>
<feature type="domain" description="Small ribosomal subunit protein eS31" evidence="7">
    <location>
        <begin position="4"/>
        <end position="49"/>
    </location>
</feature>
<feature type="binding site" evidence="6">
    <location>
        <position position="46"/>
    </location>
    <ligand>
        <name>Zn(2+)</name>
        <dbReference type="ChEBI" id="CHEBI:29105"/>
    </ligand>
</feature>
<keyword evidence="4 6" id="KW-0689">Ribosomal protein</keyword>
<dbReference type="eggNOG" id="arCOG04183">
    <property type="taxonomic scope" value="Archaea"/>
</dbReference>
<dbReference type="InterPro" id="IPR022845">
    <property type="entry name" value="Ribosomal_eS31_arc"/>
</dbReference>
<dbReference type="Pfam" id="PF01599">
    <property type="entry name" value="Ribosomal_S27"/>
    <property type="match status" value="1"/>
</dbReference>
<keyword evidence="9" id="KW-1185">Reference proteome</keyword>
<keyword evidence="2 6" id="KW-0863">Zinc-finger</keyword>
<keyword evidence="5 6" id="KW-0687">Ribonucleoprotein</keyword>
<dbReference type="GO" id="GO:0005840">
    <property type="term" value="C:ribosome"/>
    <property type="evidence" value="ECO:0007669"/>
    <property type="project" value="UniProtKB-KW"/>
</dbReference>
<accession>D7DAB9</accession>
<feature type="binding site" evidence="6">
    <location>
        <position position="27"/>
    </location>
    <ligand>
        <name>Zn(2+)</name>
        <dbReference type="ChEBI" id="CHEBI:29105"/>
    </ligand>
</feature>
<protein>
    <recommendedName>
        <fullName evidence="6">Small ribosomal subunit protein eS31</fullName>
    </recommendedName>
</protein>
<dbReference type="GeneID" id="9234923"/>
<dbReference type="KEGG" id="shc:Shell_1630"/>
<dbReference type="GO" id="GO:0008270">
    <property type="term" value="F:zinc ion binding"/>
    <property type="evidence" value="ECO:0007669"/>
    <property type="project" value="UniProtKB-UniRule"/>
</dbReference>
<name>D7DAB9_STAHD</name>
<gene>
    <name evidence="6" type="primary">rps27ae</name>
    <name evidence="8" type="ordered locus">Shell_1630</name>
</gene>
<dbReference type="SUPFAM" id="SSF57829">
    <property type="entry name" value="Zn-binding ribosomal proteins"/>
    <property type="match status" value="1"/>
</dbReference>
<dbReference type="AlphaFoldDB" id="D7DAB9"/>
<dbReference type="RefSeq" id="WP_013143912.1">
    <property type="nucleotide sequence ID" value="NC_014205.1"/>
</dbReference>
<evidence type="ECO:0000256" key="3">
    <source>
        <dbReference type="ARBA" id="ARBA00022833"/>
    </source>
</evidence>
<dbReference type="HAMAP" id="MF_00777">
    <property type="entry name" value="Ribosomal_eS31"/>
    <property type="match status" value="1"/>
</dbReference>
<feature type="binding site" evidence="6">
    <location>
        <position position="43"/>
    </location>
    <ligand>
        <name>Zn(2+)</name>
        <dbReference type="ChEBI" id="CHEBI:29105"/>
    </ligand>
</feature>
<evidence type="ECO:0000256" key="6">
    <source>
        <dbReference type="HAMAP-Rule" id="MF_00777"/>
    </source>
</evidence>
<comment type="caution">
    <text evidence="6">Lacks conserved residue(s) required for the propagation of feature annotation.</text>
</comment>
<reference evidence="9" key="1">
    <citation type="submission" date="2010-05" db="EMBL/GenBank/DDBJ databases">
        <title>Complete sequence of Staphylothermus hellenicus DSM 12710.</title>
        <authorList>
            <consortium name="US DOE Joint Genome Institute"/>
            <person name="Lucas S."/>
            <person name="Copeland A."/>
            <person name="Lapidus A."/>
            <person name="Cheng J.-F."/>
            <person name="Bruce D."/>
            <person name="Goodwin L."/>
            <person name="Pitluck S."/>
            <person name="Davenport K."/>
            <person name="Detter J.C."/>
            <person name="Han C."/>
            <person name="Tapia R."/>
            <person name="Larimer F."/>
            <person name="Land M."/>
            <person name="Hauser L."/>
            <person name="Kyrpides N."/>
            <person name="Mikhailova N."/>
            <person name="Anderson I.J."/>
            <person name="Woyke T."/>
        </authorList>
    </citation>
    <scope>NUCLEOTIDE SEQUENCE [LARGE SCALE GENOMIC DNA]</scope>
    <source>
        <strain evidence="9">DSM 12710 / JCM 10830 / BK20S6-10-b1 / P8</strain>
    </source>
</reference>
<evidence type="ECO:0000256" key="1">
    <source>
        <dbReference type="ARBA" id="ARBA00022723"/>
    </source>
</evidence>
<dbReference type="GO" id="GO:0003735">
    <property type="term" value="F:structural constituent of ribosome"/>
    <property type="evidence" value="ECO:0007669"/>
    <property type="project" value="InterPro"/>
</dbReference>
<evidence type="ECO:0000259" key="7">
    <source>
        <dbReference type="SMART" id="SM01402"/>
    </source>
</evidence>
<dbReference type="Proteomes" id="UP000002573">
    <property type="component" value="Chromosome"/>
</dbReference>